<evidence type="ECO:0000256" key="5">
    <source>
        <dbReference type="PROSITE-ProRule" id="PRU00309"/>
    </source>
</evidence>
<protein>
    <recommendedName>
        <fullName evidence="6">THAP-type domain-containing protein</fullName>
    </recommendedName>
</protein>
<dbReference type="Pfam" id="PF05485">
    <property type="entry name" value="THAP"/>
    <property type="match status" value="1"/>
</dbReference>
<keyword evidence="1" id="KW-0479">Metal-binding</keyword>
<gene>
    <name evidence="7" type="ORF">ACAOBT_LOCUS2670</name>
</gene>
<keyword evidence="4 5" id="KW-0238">DNA-binding</keyword>
<dbReference type="SMART" id="SM00692">
    <property type="entry name" value="DM3"/>
    <property type="match status" value="1"/>
</dbReference>
<proteinExistence type="predicted"/>
<organism evidence="7 8">
    <name type="scientific">Acanthoscelides obtectus</name>
    <name type="common">Bean weevil</name>
    <name type="synonym">Bruchus obtectus</name>
    <dbReference type="NCBI Taxonomy" id="200917"/>
    <lineage>
        <taxon>Eukaryota</taxon>
        <taxon>Metazoa</taxon>
        <taxon>Ecdysozoa</taxon>
        <taxon>Arthropoda</taxon>
        <taxon>Hexapoda</taxon>
        <taxon>Insecta</taxon>
        <taxon>Pterygota</taxon>
        <taxon>Neoptera</taxon>
        <taxon>Endopterygota</taxon>
        <taxon>Coleoptera</taxon>
        <taxon>Polyphaga</taxon>
        <taxon>Cucujiformia</taxon>
        <taxon>Chrysomeloidea</taxon>
        <taxon>Chrysomelidae</taxon>
        <taxon>Bruchinae</taxon>
        <taxon>Bruchini</taxon>
        <taxon>Acanthoscelides</taxon>
    </lineage>
</organism>
<dbReference type="InterPro" id="IPR006612">
    <property type="entry name" value="THAP_Znf"/>
</dbReference>
<dbReference type="AlphaFoldDB" id="A0A9P0JRE5"/>
<dbReference type="PANTHER" id="PTHR46600:SF11">
    <property type="entry name" value="THAP DOMAIN-CONTAINING PROTEIN 10"/>
    <property type="match status" value="1"/>
</dbReference>
<dbReference type="Proteomes" id="UP001152888">
    <property type="component" value="Unassembled WGS sequence"/>
</dbReference>
<evidence type="ECO:0000313" key="8">
    <source>
        <dbReference type="Proteomes" id="UP001152888"/>
    </source>
</evidence>
<evidence type="ECO:0000256" key="4">
    <source>
        <dbReference type="ARBA" id="ARBA00023125"/>
    </source>
</evidence>
<dbReference type="InterPro" id="IPR026516">
    <property type="entry name" value="THAP1/10"/>
</dbReference>
<dbReference type="PANTHER" id="PTHR46600">
    <property type="entry name" value="THAP DOMAIN-CONTAINING"/>
    <property type="match status" value="1"/>
</dbReference>
<accession>A0A9P0JRE5</accession>
<comment type="caution">
    <text evidence="7">The sequence shown here is derived from an EMBL/GenBank/DDBJ whole genome shotgun (WGS) entry which is preliminary data.</text>
</comment>
<dbReference type="EMBL" id="CAKOFQ010006677">
    <property type="protein sequence ID" value="CAH1958486.1"/>
    <property type="molecule type" value="Genomic_DNA"/>
</dbReference>
<dbReference type="GO" id="GO:0008270">
    <property type="term" value="F:zinc ion binding"/>
    <property type="evidence" value="ECO:0007669"/>
    <property type="project" value="UniProtKB-KW"/>
</dbReference>
<evidence type="ECO:0000256" key="2">
    <source>
        <dbReference type="ARBA" id="ARBA00022771"/>
    </source>
</evidence>
<reference evidence="7" key="1">
    <citation type="submission" date="2022-03" db="EMBL/GenBank/DDBJ databases">
        <authorList>
            <person name="Sayadi A."/>
        </authorList>
    </citation>
    <scope>NUCLEOTIDE SEQUENCE</scope>
</reference>
<evidence type="ECO:0000313" key="7">
    <source>
        <dbReference type="EMBL" id="CAH1958486.1"/>
    </source>
</evidence>
<dbReference type="SMART" id="SM00980">
    <property type="entry name" value="THAP"/>
    <property type="match status" value="1"/>
</dbReference>
<dbReference type="GO" id="GO:0043565">
    <property type="term" value="F:sequence-specific DNA binding"/>
    <property type="evidence" value="ECO:0007669"/>
    <property type="project" value="InterPro"/>
</dbReference>
<sequence length="247" mass="28280">MADRKCVYYKCSNRVRNNPNITFFSFPKTRDIRDIWLTNCGNVQLLSYVGTEEPLRGGWRWTVCEKHFSSNVILKSTTRKLLIRGAVPFPCGDGLIKPLRVNITPGMKTYTPKKSCHINIHETEIKQENDDFETTIHQSSLEKSEEPDADVVEIKTEHSFDISSAEEPDSHSKMGSTATYSTFQSVKNEHWDGVKQENQLLAEVKSEKQETSPTVDNTKFENMDTMVLKKEFEIKSEYDEDAISDLA</sequence>
<dbReference type="OrthoDB" id="6778994at2759"/>
<evidence type="ECO:0000256" key="3">
    <source>
        <dbReference type="ARBA" id="ARBA00022833"/>
    </source>
</evidence>
<feature type="domain" description="THAP-type" evidence="6">
    <location>
        <begin position="1"/>
        <end position="91"/>
    </location>
</feature>
<dbReference type="PROSITE" id="PS50950">
    <property type="entry name" value="ZF_THAP"/>
    <property type="match status" value="1"/>
</dbReference>
<keyword evidence="3" id="KW-0862">Zinc</keyword>
<name>A0A9P0JRE5_ACAOB</name>
<keyword evidence="8" id="KW-1185">Reference proteome</keyword>
<keyword evidence="2 5" id="KW-0863">Zinc-finger</keyword>
<evidence type="ECO:0000256" key="1">
    <source>
        <dbReference type="ARBA" id="ARBA00022723"/>
    </source>
</evidence>
<evidence type="ECO:0000259" key="6">
    <source>
        <dbReference type="PROSITE" id="PS50950"/>
    </source>
</evidence>
<dbReference type="SUPFAM" id="SSF57716">
    <property type="entry name" value="Glucocorticoid receptor-like (DNA-binding domain)"/>
    <property type="match status" value="1"/>
</dbReference>